<keyword evidence="6" id="KW-1185">Reference proteome</keyword>
<dbReference type="PANTHER" id="PTHR31306:SF4">
    <property type="entry name" value="ALPHA-1,2-GALACTOSYLTRANSFERASE"/>
    <property type="match status" value="1"/>
</dbReference>
<evidence type="ECO:0008006" key="7">
    <source>
        <dbReference type="Google" id="ProtNLM"/>
    </source>
</evidence>
<keyword evidence="3" id="KW-0808">Transferase</keyword>
<keyword evidence="4" id="KW-0472">Membrane</keyword>
<keyword evidence="4" id="KW-1133">Transmembrane helix</keyword>
<protein>
    <recommendedName>
        <fullName evidence="7">Galactosyl transferase GMA12/MNN10 family protein</fullName>
    </recommendedName>
</protein>
<dbReference type="Gene3D" id="3.90.550.10">
    <property type="entry name" value="Spore Coat Polysaccharide Biosynthesis Protein SpsA, Chain A"/>
    <property type="match status" value="1"/>
</dbReference>
<sequence>MRWANKKTRRRQRHPHIVWVLLLGLIVVAWRLYSNYGWWYALWLGPGDPPRSCVLPRIESPPDKDYPPKIGILCLRDTGRPNLARYAQLERFAEAALENKKRYASRHSYALVVADANAGNRPAPWAKLPALRRALPQFDWLLYIDGDALFANPEPRLEALVDDAYDVVISEDWGGYNTGVFLVKNSSFVAKLLDDMWDAGTRYGLAKPNKWWRHEMPFEFEQRALHFLTRSETWQASADRYGLPTVPPDVAAPIRDRIKVLPQCALNSYLVRPRLLPQDARHRAARYARGDFVVHLAGHKGANKAALLEYALDHLVRREV</sequence>
<evidence type="ECO:0000313" key="5">
    <source>
        <dbReference type="EMBL" id="KAJ8598627.1"/>
    </source>
</evidence>
<evidence type="ECO:0000256" key="2">
    <source>
        <dbReference type="ARBA" id="ARBA00022676"/>
    </source>
</evidence>
<dbReference type="InterPro" id="IPR008630">
    <property type="entry name" value="Glyco_trans_34"/>
</dbReference>
<proteinExistence type="inferred from homology"/>
<comment type="caution">
    <text evidence="5">The sequence shown here is derived from an EMBL/GenBank/DDBJ whole genome shotgun (WGS) entry which is preliminary data.</text>
</comment>
<dbReference type="InterPro" id="IPR029044">
    <property type="entry name" value="Nucleotide-diphossugar_trans"/>
</dbReference>
<organism evidence="5 6">
    <name type="scientific">Chrysophaeum taylorii</name>
    <dbReference type="NCBI Taxonomy" id="2483200"/>
    <lineage>
        <taxon>Eukaryota</taxon>
        <taxon>Sar</taxon>
        <taxon>Stramenopiles</taxon>
        <taxon>Ochrophyta</taxon>
        <taxon>Pelagophyceae</taxon>
        <taxon>Pelagomonadales</taxon>
        <taxon>Pelagomonadaceae</taxon>
        <taxon>Chrysophaeum</taxon>
    </lineage>
</organism>
<dbReference type="GO" id="GO:0000139">
    <property type="term" value="C:Golgi membrane"/>
    <property type="evidence" value="ECO:0007669"/>
    <property type="project" value="TreeGrafter"/>
</dbReference>
<dbReference type="Pfam" id="PF05637">
    <property type="entry name" value="Glyco_transf_34"/>
    <property type="match status" value="2"/>
</dbReference>
<keyword evidence="2" id="KW-0328">Glycosyltransferase</keyword>
<comment type="similarity">
    <text evidence="1">Belongs to the glycosyltransferase 34 family.</text>
</comment>
<evidence type="ECO:0000313" key="6">
    <source>
        <dbReference type="Proteomes" id="UP001230188"/>
    </source>
</evidence>
<evidence type="ECO:0000256" key="1">
    <source>
        <dbReference type="ARBA" id="ARBA00005664"/>
    </source>
</evidence>
<gene>
    <name evidence="5" type="ORF">CTAYLR_003055</name>
</gene>
<dbReference type="PANTHER" id="PTHR31306">
    <property type="entry name" value="ALPHA-1,6-MANNOSYLTRANSFERASE MNN11-RELATED"/>
    <property type="match status" value="1"/>
</dbReference>
<feature type="transmembrane region" description="Helical" evidence="4">
    <location>
        <begin position="16"/>
        <end position="33"/>
    </location>
</feature>
<dbReference type="AlphaFoldDB" id="A0AAD7U7B9"/>
<keyword evidence="4" id="KW-0812">Transmembrane</keyword>
<dbReference type="SUPFAM" id="SSF53448">
    <property type="entry name" value="Nucleotide-diphospho-sugar transferases"/>
    <property type="match status" value="1"/>
</dbReference>
<evidence type="ECO:0000256" key="3">
    <source>
        <dbReference type="ARBA" id="ARBA00022679"/>
    </source>
</evidence>
<dbReference type="Proteomes" id="UP001230188">
    <property type="component" value="Unassembled WGS sequence"/>
</dbReference>
<dbReference type="GO" id="GO:0016757">
    <property type="term" value="F:glycosyltransferase activity"/>
    <property type="evidence" value="ECO:0007669"/>
    <property type="project" value="UniProtKB-KW"/>
</dbReference>
<name>A0AAD7U7B9_9STRA</name>
<evidence type="ECO:0000256" key="4">
    <source>
        <dbReference type="SAM" id="Phobius"/>
    </source>
</evidence>
<reference evidence="5" key="1">
    <citation type="submission" date="2023-01" db="EMBL/GenBank/DDBJ databases">
        <title>Metagenome sequencing of chrysophaentin producing Chrysophaeum taylorii.</title>
        <authorList>
            <person name="Davison J."/>
            <person name="Bewley C."/>
        </authorList>
    </citation>
    <scope>NUCLEOTIDE SEQUENCE</scope>
    <source>
        <strain evidence="5">NIES-1699</strain>
    </source>
</reference>
<dbReference type="EMBL" id="JAQMWT010000667">
    <property type="protein sequence ID" value="KAJ8598627.1"/>
    <property type="molecule type" value="Genomic_DNA"/>
</dbReference>
<accession>A0AAD7U7B9</accession>
<dbReference type="GO" id="GO:0006487">
    <property type="term" value="P:protein N-linked glycosylation"/>
    <property type="evidence" value="ECO:0007669"/>
    <property type="project" value="TreeGrafter"/>
</dbReference>